<comment type="caution">
    <text evidence="2">The sequence shown here is derived from an EMBL/GenBank/DDBJ whole genome shotgun (WGS) entry which is preliminary data.</text>
</comment>
<gene>
    <name evidence="2" type="ORF">ACFQGH_11160</name>
</gene>
<evidence type="ECO:0000313" key="2">
    <source>
        <dbReference type="EMBL" id="MFC6905753.1"/>
    </source>
</evidence>
<sequence length="66" mass="7577">MVDQLRVHQEEIAHIRDELDEQAEAYEFLDEAVESVSKGIDNGTIEWRLASEDIRPVCESNTTTED</sequence>
<name>A0ABD5V2P1_9EURY</name>
<organism evidence="2 3">
    <name type="scientific">Halalkalicoccus tibetensis</name>
    <dbReference type="NCBI Taxonomy" id="175632"/>
    <lineage>
        <taxon>Archaea</taxon>
        <taxon>Methanobacteriati</taxon>
        <taxon>Methanobacteriota</taxon>
        <taxon>Stenosarchaea group</taxon>
        <taxon>Halobacteria</taxon>
        <taxon>Halobacteriales</taxon>
        <taxon>Halococcaceae</taxon>
        <taxon>Halalkalicoccus</taxon>
    </lineage>
</organism>
<dbReference type="Proteomes" id="UP001596312">
    <property type="component" value="Unassembled WGS sequence"/>
</dbReference>
<proteinExistence type="predicted"/>
<accession>A0ABD5V2P1</accession>
<evidence type="ECO:0000256" key="1">
    <source>
        <dbReference type="SAM" id="Coils"/>
    </source>
</evidence>
<feature type="coiled-coil region" evidence="1">
    <location>
        <begin position="5"/>
        <end position="32"/>
    </location>
</feature>
<keyword evidence="3" id="KW-1185">Reference proteome</keyword>
<evidence type="ECO:0000313" key="3">
    <source>
        <dbReference type="Proteomes" id="UP001596312"/>
    </source>
</evidence>
<reference evidence="2 3" key="1">
    <citation type="journal article" date="2019" name="Int. J. Syst. Evol. Microbiol.">
        <title>The Global Catalogue of Microorganisms (GCM) 10K type strain sequencing project: providing services to taxonomists for standard genome sequencing and annotation.</title>
        <authorList>
            <consortium name="The Broad Institute Genomics Platform"/>
            <consortium name="The Broad Institute Genome Sequencing Center for Infectious Disease"/>
            <person name="Wu L."/>
            <person name="Ma J."/>
        </authorList>
    </citation>
    <scope>NUCLEOTIDE SEQUENCE [LARGE SCALE GENOMIC DNA]</scope>
    <source>
        <strain evidence="2 3">CGMCC 1.3240</strain>
    </source>
</reference>
<dbReference type="EMBL" id="JBHSXQ010000003">
    <property type="protein sequence ID" value="MFC6905753.1"/>
    <property type="molecule type" value="Genomic_DNA"/>
</dbReference>
<dbReference type="RefSeq" id="WP_340604280.1">
    <property type="nucleotide sequence ID" value="NZ_JBBMXV010000003.1"/>
</dbReference>
<dbReference type="AlphaFoldDB" id="A0ABD5V2P1"/>
<protein>
    <submittedName>
        <fullName evidence="2">Uncharacterized protein</fullName>
    </submittedName>
</protein>
<keyword evidence="1" id="KW-0175">Coiled coil</keyword>